<comment type="similarity">
    <text evidence="1 2">Belongs to the phD/YefM antitoxin family.</text>
</comment>
<dbReference type="Proteomes" id="UP001565243">
    <property type="component" value="Unassembled WGS sequence"/>
</dbReference>
<comment type="caution">
    <text evidence="3">The sequence shown here is derived from an EMBL/GenBank/DDBJ whole genome shotgun (WGS) entry which is preliminary data.</text>
</comment>
<evidence type="ECO:0000256" key="2">
    <source>
        <dbReference type="RuleBase" id="RU362080"/>
    </source>
</evidence>
<dbReference type="NCBIfam" id="TIGR01552">
    <property type="entry name" value="phd_fam"/>
    <property type="match status" value="1"/>
</dbReference>
<dbReference type="Pfam" id="PF02604">
    <property type="entry name" value="PhdYeFM_antitox"/>
    <property type="match status" value="1"/>
</dbReference>
<dbReference type="InterPro" id="IPR036165">
    <property type="entry name" value="YefM-like_sf"/>
</dbReference>
<evidence type="ECO:0000313" key="4">
    <source>
        <dbReference type="Proteomes" id="UP001565243"/>
    </source>
</evidence>
<comment type="function">
    <text evidence="2">Antitoxin component of a type II toxin-antitoxin (TA) system.</text>
</comment>
<gene>
    <name evidence="3" type="ORF">AB6T85_09490</name>
</gene>
<evidence type="ECO:0000256" key="1">
    <source>
        <dbReference type="ARBA" id="ARBA00009981"/>
    </source>
</evidence>
<dbReference type="EMBL" id="JBGFFX010000004">
    <property type="protein sequence ID" value="MEY8770658.1"/>
    <property type="molecule type" value="Genomic_DNA"/>
</dbReference>
<protein>
    <recommendedName>
        <fullName evidence="2">Antitoxin</fullName>
    </recommendedName>
</protein>
<proteinExistence type="inferred from homology"/>
<sequence length="84" mass="9355">MSVTTMSSRAFNQAVSAARRAAEAGPVYITDRGKPAHVLLTFEDYKRLTGSSRNIQDALAMPEAAEMDFEPERENIVFRDVDFS</sequence>
<evidence type="ECO:0000313" key="3">
    <source>
        <dbReference type="EMBL" id="MEY8770658.1"/>
    </source>
</evidence>
<dbReference type="InterPro" id="IPR006442">
    <property type="entry name" value="Antitoxin_Phd/YefM"/>
</dbReference>
<keyword evidence="4" id="KW-1185">Reference proteome</keyword>
<organism evidence="3 4">
    <name type="scientific">Erwinia aeris</name>
    <dbReference type="NCBI Taxonomy" id="3239803"/>
    <lineage>
        <taxon>Bacteria</taxon>
        <taxon>Pseudomonadati</taxon>
        <taxon>Pseudomonadota</taxon>
        <taxon>Gammaproteobacteria</taxon>
        <taxon>Enterobacterales</taxon>
        <taxon>Erwiniaceae</taxon>
        <taxon>Erwinia</taxon>
    </lineage>
</organism>
<name>A0ABV4E742_9GAMM</name>
<dbReference type="Gene3D" id="3.40.1620.10">
    <property type="entry name" value="YefM-like domain"/>
    <property type="match status" value="1"/>
</dbReference>
<dbReference type="RefSeq" id="WP_253456475.1">
    <property type="nucleotide sequence ID" value="NZ_JBGFFX010000004.1"/>
</dbReference>
<reference evidence="3 4" key="1">
    <citation type="submission" date="2024-07" db="EMBL/GenBank/DDBJ databases">
        <authorList>
            <person name="Hebao G."/>
        </authorList>
    </citation>
    <scope>NUCLEOTIDE SEQUENCE [LARGE SCALE GENOMIC DNA]</scope>
    <source>
        <strain evidence="3 4">ACCC 02193</strain>
    </source>
</reference>
<accession>A0ABV4E742</accession>
<dbReference type="SUPFAM" id="SSF143120">
    <property type="entry name" value="YefM-like"/>
    <property type="match status" value="1"/>
</dbReference>